<keyword evidence="3" id="KW-1185">Reference proteome</keyword>
<sequence length="123" mass="12579">MVSSAADQNVDSAAGSAQSTVTMPMERAMARTLATITARTGRPAPPCRLVRTGSADAARRRVACGGTGRGSGQGVRQVAWSGPEAGLPGRDRCLGARTGEPNPERAELLIKSGVGIRTLLAPP</sequence>
<gene>
    <name evidence="2" type="ORF">GCM10023320_52530</name>
</gene>
<accession>A0ABP9NPS1</accession>
<reference evidence="3" key="1">
    <citation type="journal article" date="2019" name="Int. J. Syst. Evol. Microbiol.">
        <title>The Global Catalogue of Microorganisms (GCM) 10K type strain sequencing project: providing services to taxonomists for standard genome sequencing and annotation.</title>
        <authorList>
            <consortium name="The Broad Institute Genomics Platform"/>
            <consortium name="The Broad Institute Genome Sequencing Center for Infectious Disease"/>
            <person name="Wu L."/>
            <person name="Ma J."/>
        </authorList>
    </citation>
    <scope>NUCLEOTIDE SEQUENCE [LARGE SCALE GENOMIC DNA]</scope>
    <source>
        <strain evidence="3">JCM 18302</strain>
    </source>
</reference>
<comment type="caution">
    <text evidence="2">The sequence shown here is derived from an EMBL/GenBank/DDBJ whole genome shotgun (WGS) entry which is preliminary data.</text>
</comment>
<evidence type="ECO:0000313" key="3">
    <source>
        <dbReference type="Proteomes" id="UP001500804"/>
    </source>
</evidence>
<name>A0ABP9NPS1_9PSEU</name>
<feature type="region of interest" description="Disordered" evidence="1">
    <location>
        <begin position="37"/>
        <end position="91"/>
    </location>
</feature>
<proteinExistence type="predicted"/>
<dbReference type="Proteomes" id="UP001500804">
    <property type="component" value="Unassembled WGS sequence"/>
</dbReference>
<evidence type="ECO:0000313" key="2">
    <source>
        <dbReference type="EMBL" id="GAA5130520.1"/>
    </source>
</evidence>
<protein>
    <submittedName>
        <fullName evidence="2">Uncharacterized protein</fullName>
    </submittedName>
</protein>
<dbReference type="EMBL" id="BAABJO010000022">
    <property type="protein sequence ID" value="GAA5130520.1"/>
    <property type="molecule type" value="Genomic_DNA"/>
</dbReference>
<feature type="region of interest" description="Disordered" evidence="1">
    <location>
        <begin position="1"/>
        <end position="23"/>
    </location>
</feature>
<organism evidence="2 3">
    <name type="scientific">Pseudonocardia adelaidensis</name>
    <dbReference type="NCBI Taxonomy" id="648754"/>
    <lineage>
        <taxon>Bacteria</taxon>
        <taxon>Bacillati</taxon>
        <taxon>Actinomycetota</taxon>
        <taxon>Actinomycetes</taxon>
        <taxon>Pseudonocardiales</taxon>
        <taxon>Pseudonocardiaceae</taxon>
        <taxon>Pseudonocardia</taxon>
    </lineage>
</organism>
<evidence type="ECO:0000256" key="1">
    <source>
        <dbReference type="SAM" id="MobiDB-lite"/>
    </source>
</evidence>
<feature type="compositionally biased region" description="Polar residues" evidence="1">
    <location>
        <begin position="1"/>
        <end position="22"/>
    </location>
</feature>